<protein>
    <submittedName>
        <fullName evidence="2">19707_t:CDS:1</fullName>
    </submittedName>
</protein>
<feature type="compositionally biased region" description="Basic and acidic residues" evidence="1">
    <location>
        <begin position="1"/>
        <end position="19"/>
    </location>
</feature>
<feature type="region of interest" description="Disordered" evidence="1">
    <location>
        <begin position="1"/>
        <end position="64"/>
    </location>
</feature>
<feature type="non-terminal residue" evidence="2">
    <location>
        <position position="64"/>
    </location>
</feature>
<accession>A0A9N9P7P3</accession>
<name>A0A9N9P7P3_9GLOM</name>
<reference evidence="2" key="1">
    <citation type="submission" date="2021-06" db="EMBL/GenBank/DDBJ databases">
        <authorList>
            <person name="Kallberg Y."/>
            <person name="Tangrot J."/>
            <person name="Rosling A."/>
        </authorList>
    </citation>
    <scope>NUCLEOTIDE SEQUENCE</scope>
    <source>
        <strain evidence="2">MA453B</strain>
    </source>
</reference>
<gene>
    <name evidence="2" type="ORF">DERYTH_LOCUS22082</name>
</gene>
<dbReference type="EMBL" id="CAJVPY010029706">
    <property type="protein sequence ID" value="CAG8794505.1"/>
    <property type="molecule type" value="Genomic_DNA"/>
</dbReference>
<feature type="compositionally biased region" description="Basic residues" evidence="1">
    <location>
        <begin position="40"/>
        <end position="64"/>
    </location>
</feature>
<dbReference type="AlphaFoldDB" id="A0A9N9P7P3"/>
<proteinExistence type="predicted"/>
<dbReference type="Proteomes" id="UP000789405">
    <property type="component" value="Unassembled WGS sequence"/>
</dbReference>
<keyword evidence="3" id="KW-1185">Reference proteome</keyword>
<evidence type="ECO:0000313" key="3">
    <source>
        <dbReference type="Proteomes" id="UP000789405"/>
    </source>
</evidence>
<evidence type="ECO:0000313" key="2">
    <source>
        <dbReference type="EMBL" id="CAG8794505.1"/>
    </source>
</evidence>
<evidence type="ECO:0000256" key="1">
    <source>
        <dbReference type="SAM" id="MobiDB-lite"/>
    </source>
</evidence>
<feature type="non-terminal residue" evidence="2">
    <location>
        <position position="1"/>
    </location>
</feature>
<sequence length="64" mass="7828">KEQKKEKKGQGGTEREEQRGRRRVCRSGDVGVGWREKKKEKWKKRVGKEKKERKAKKYRKSERR</sequence>
<comment type="caution">
    <text evidence="2">The sequence shown here is derived from an EMBL/GenBank/DDBJ whole genome shotgun (WGS) entry which is preliminary data.</text>
</comment>
<organism evidence="2 3">
    <name type="scientific">Dentiscutata erythropus</name>
    <dbReference type="NCBI Taxonomy" id="1348616"/>
    <lineage>
        <taxon>Eukaryota</taxon>
        <taxon>Fungi</taxon>
        <taxon>Fungi incertae sedis</taxon>
        <taxon>Mucoromycota</taxon>
        <taxon>Glomeromycotina</taxon>
        <taxon>Glomeromycetes</taxon>
        <taxon>Diversisporales</taxon>
        <taxon>Gigasporaceae</taxon>
        <taxon>Dentiscutata</taxon>
    </lineage>
</organism>